<dbReference type="AlphaFoldDB" id="A0A955HXS8"/>
<dbReference type="Proteomes" id="UP000748332">
    <property type="component" value="Unassembled WGS sequence"/>
</dbReference>
<feature type="transmembrane region" description="Helical" evidence="1">
    <location>
        <begin position="346"/>
        <end position="367"/>
    </location>
</feature>
<name>A0A955HXS8_9BACT</name>
<sequence length="486" mass="50987">MILTTYEGVKSVSEIIKNKKNLRRFFLYVFVLFITFNSLSVYAQEDTLPPATLDPTATFQAENQKSDKLTGDPGLDAGNISTTQIVGGLDAVLQAVLPEAYSNYEALQNDPDINPQVKTGLVTLIDSNMTALLYNPPTENVYEHMYAQWVPGANKTSDTSVYAQDGYAYLTSVGIDTLWQSTSVIAYILFVVALIVAGFMIMFRHKIGGQMAVTVLNTIPSVVFGLILVTMSFAIVGLVMNLGAMLVNVAASILGLSNPASGILVDGPFSIFKAAILGLDWFKGVGISGVAGLIMSIVGGLMLSAGIAGAAGVAIVGVLGLLIALLVVGIVATASIKVWFTLLKAYIGIIIDTGLAPLIIAIGVIPGQSKMSGDWFKRIVRNVLTFPLAFFFVNLGLYIFNSPVTFGFPTGLAGGNLATAPATASGIVAGIAKAAITVYMFYVAAEVPKMLDDFIPLAGGKGSAEAFKGAAKGAFGKLPIFGSAFA</sequence>
<feature type="transmembrane region" description="Helical" evidence="1">
    <location>
        <begin position="25"/>
        <end position="43"/>
    </location>
</feature>
<reference evidence="2" key="2">
    <citation type="journal article" date="2021" name="Microbiome">
        <title>Successional dynamics and alternative stable states in a saline activated sludge microbial community over 9 years.</title>
        <authorList>
            <person name="Wang Y."/>
            <person name="Ye J."/>
            <person name="Ju F."/>
            <person name="Liu L."/>
            <person name="Boyd J.A."/>
            <person name="Deng Y."/>
            <person name="Parks D.H."/>
            <person name="Jiang X."/>
            <person name="Yin X."/>
            <person name="Woodcroft B.J."/>
            <person name="Tyson G.W."/>
            <person name="Hugenholtz P."/>
            <person name="Polz M.F."/>
            <person name="Zhang T."/>
        </authorList>
    </citation>
    <scope>NUCLEOTIDE SEQUENCE</scope>
    <source>
        <strain evidence="2">HKST-UBA16</strain>
    </source>
</reference>
<feature type="transmembrane region" description="Helical" evidence="1">
    <location>
        <begin position="310"/>
        <end position="340"/>
    </location>
</feature>
<evidence type="ECO:0000313" key="2">
    <source>
        <dbReference type="EMBL" id="MCA9375000.1"/>
    </source>
</evidence>
<evidence type="ECO:0000256" key="1">
    <source>
        <dbReference type="SAM" id="Phobius"/>
    </source>
</evidence>
<proteinExistence type="predicted"/>
<feature type="transmembrane region" description="Helical" evidence="1">
    <location>
        <begin position="184"/>
        <end position="203"/>
    </location>
</feature>
<protein>
    <submittedName>
        <fullName evidence="2">Uncharacterized protein</fullName>
    </submittedName>
</protein>
<accession>A0A955HXS8</accession>
<feature type="transmembrane region" description="Helical" evidence="1">
    <location>
        <begin position="281"/>
        <end position="303"/>
    </location>
</feature>
<organism evidence="2 3">
    <name type="scientific">Candidatus Dojkabacteria bacterium</name>
    <dbReference type="NCBI Taxonomy" id="2099670"/>
    <lineage>
        <taxon>Bacteria</taxon>
        <taxon>Candidatus Dojkabacteria</taxon>
    </lineage>
</organism>
<comment type="caution">
    <text evidence="2">The sequence shown here is derived from an EMBL/GenBank/DDBJ whole genome shotgun (WGS) entry which is preliminary data.</text>
</comment>
<keyword evidence="1" id="KW-0472">Membrane</keyword>
<feature type="transmembrane region" description="Helical" evidence="1">
    <location>
        <begin position="215"/>
        <end position="240"/>
    </location>
</feature>
<keyword evidence="1" id="KW-1133">Transmembrane helix</keyword>
<gene>
    <name evidence="2" type="ORF">KC622_01570</name>
</gene>
<feature type="transmembrane region" description="Helical" evidence="1">
    <location>
        <begin position="420"/>
        <end position="442"/>
    </location>
</feature>
<reference evidence="2" key="1">
    <citation type="submission" date="2020-04" db="EMBL/GenBank/DDBJ databases">
        <authorList>
            <person name="Zhang T."/>
        </authorList>
    </citation>
    <scope>NUCLEOTIDE SEQUENCE</scope>
    <source>
        <strain evidence="2">HKST-UBA16</strain>
    </source>
</reference>
<evidence type="ECO:0000313" key="3">
    <source>
        <dbReference type="Proteomes" id="UP000748332"/>
    </source>
</evidence>
<dbReference type="EMBL" id="JAGQLM010000061">
    <property type="protein sequence ID" value="MCA9375000.1"/>
    <property type="molecule type" value="Genomic_DNA"/>
</dbReference>
<keyword evidence="1" id="KW-0812">Transmembrane</keyword>
<feature type="transmembrane region" description="Helical" evidence="1">
    <location>
        <begin position="379"/>
        <end position="400"/>
    </location>
</feature>